<keyword evidence="1" id="KW-0472">Membrane</keyword>
<name>A0A377UX77_KLEPN</name>
<evidence type="ECO:0000256" key="1">
    <source>
        <dbReference type="SAM" id="Phobius"/>
    </source>
</evidence>
<reference evidence="2 3" key="1">
    <citation type="submission" date="2018-06" db="EMBL/GenBank/DDBJ databases">
        <authorList>
            <consortium name="Pathogen Informatics"/>
            <person name="Doyle S."/>
        </authorList>
    </citation>
    <scope>NUCLEOTIDE SEQUENCE [LARGE SCALE GENOMIC DNA]</scope>
    <source>
        <strain evidence="2 3">NCTC13443</strain>
    </source>
</reference>
<proteinExistence type="predicted"/>
<accession>A0A377UX77</accession>
<dbReference type="EMBL" id="UGKT01000001">
    <property type="protein sequence ID" value="STT01403.1"/>
    <property type="molecule type" value="Genomic_DNA"/>
</dbReference>
<gene>
    <name evidence="2" type="ORF">NCTC13443_01720</name>
</gene>
<evidence type="ECO:0000313" key="3">
    <source>
        <dbReference type="Proteomes" id="UP000255518"/>
    </source>
</evidence>
<dbReference type="Proteomes" id="UP000255518">
    <property type="component" value="Unassembled WGS sequence"/>
</dbReference>
<organism evidence="2 3">
    <name type="scientific">Klebsiella pneumoniae</name>
    <dbReference type="NCBI Taxonomy" id="573"/>
    <lineage>
        <taxon>Bacteria</taxon>
        <taxon>Pseudomonadati</taxon>
        <taxon>Pseudomonadota</taxon>
        <taxon>Gammaproteobacteria</taxon>
        <taxon>Enterobacterales</taxon>
        <taxon>Enterobacteriaceae</taxon>
        <taxon>Klebsiella/Raoultella group</taxon>
        <taxon>Klebsiella</taxon>
        <taxon>Klebsiella pneumoniae complex</taxon>
    </lineage>
</organism>
<feature type="transmembrane region" description="Helical" evidence="1">
    <location>
        <begin position="70"/>
        <end position="99"/>
    </location>
</feature>
<evidence type="ECO:0000313" key="2">
    <source>
        <dbReference type="EMBL" id="STT01403.1"/>
    </source>
</evidence>
<keyword evidence="1" id="KW-1133">Transmembrane helix</keyword>
<dbReference type="AlphaFoldDB" id="A0A377UX77"/>
<keyword evidence="1" id="KW-0812">Transmembrane</keyword>
<sequence length="134" mass="14455">MLQLGHRCLALRFAIDWRMLGRAQSAGNVGLMEALSYRIIGIRCVSAIGRIVLPVNVVSRQVFSCYMIEIIYINIDVIAIMRVIAVAVVVIVMVMVIIIPVDTAEQRPGGGHAEAVPEAFDEAIGKLLPGGGGR</sequence>
<protein>
    <submittedName>
        <fullName evidence="2">Uncharacterized protein</fullName>
    </submittedName>
</protein>